<dbReference type="Proteomes" id="UP000236394">
    <property type="component" value="Unassembled WGS sequence"/>
</dbReference>
<name>A0A2J8B4C3_9FIRM</name>
<comment type="caution">
    <text evidence="1">The sequence shown here is derived from an EMBL/GenBank/DDBJ whole genome shotgun (WGS) entry which is preliminary data.</text>
</comment>
<organism evidence="1 2">
    <name type="scientific">Mageeibacillus indolicus</name>
    <dbReference type="NCBI Taxonomy" id="884684"/>
    <lineage>
        <taxon>Bacteria</taxon>
        <taxon>Bacillati</taxon>
        <taxon>Bacillota</taxon>
        <taxon>Clostridia</taxon>
        <taxon>Eubacteriales</taxon>
        <taxon>Oscillospiraceae</taxon>
        <taxon>Mageeibacillus</taxon>
    </lineage>
</organism>
<dbReference type="RefSeq" id="WP_034574152.1">
    <property type="nucleotide sequence ID" value="NZ_NBZD01000001.1"/>
</dbReference>
<gene>
    <name evidence="1" type="ORF">B7R76_01745</name>
</gene>
<evidence type="ECO:0000313" key="1">
    <source>
        <dbReference type="EMBL" id="PNH19633.1"/>
    </source>
</evidence>
<evidence type="ECO:0000313" key="2">
    <source>
        <dbReference type="Proteomes" id="UP000236394"/>
    </source>
</evidence>
<accession>A0A2J8B4C3</accession>
<sequence>MEFSYHKSSKIFLRTGWESGQVIPEGLAVPFMGYTAPHAQLEFYILRESRENVLPFLQQSSYPDLIRKLVTKSDEKGEFKIEWPALFDDAAAYYHLVLRLPEFAPAYNSLSDLLNDVSGAVLAIKYLRLGEVWLWLGTPVTLVHDPDSSTAYDPDWRHLPCPATWLDLSQPQLEKETERLRPVPLDLNDKQPDELPALIYSFVYQRFKEANYKPLTIITLTALDLNGMDLKTAPKLIEEFESSNELNLPFNRLLCQPGLRYLNNLKELQDDIAALREKWGKDLPAVLIGQQMTPAVLRAESCIGASLALYNCFLARLASLDEAGFFLPTYDLPLTYNNKMLNGCPDLPSDKVEQGRRLAVLAAALSLPKAMLPHSVSMPARLNTQFNRLTSVAAPQECANITETTAALANKLAKERFVCPYVTSISVLGSRIRLRFKLAAHERLANTDCLCSFYLAERAGSWRPAFAKLIGYDVVEIFHPEISAPASCAYAMADWDNAACLHSTSGLPALPFTTDVVTSTYPPMPWQNTAQLKPWLLRSLKPGTALGMPANLPLWKTRSGNTLTAIKLPAGSALPLPYREVLHYAYALEYEIISPQYAAKPDHYKESPNFLPLLQLTNSAVPPLGSFAEYQVATCLVFNPDYRSKKLCMWNLSPQLVNISTGWQFLLWRINETECDFSAPTFSLLDPGDITKPLTGRLLLAGLDFWHNSILAERLGKAIQ</sequence>
<protein>
    <submittedName>
        <fullName evidence="1">Uncharacterized protein</fullName>
    </submittedName>
</protein>
<proteinExistence type="predicted"/>
<dbReference type="EMBL" id="NBZD01000001">
    <property type="protein sequence ID" value="PNH19633.1"/>
    <property type="molecule type" value="Genomic_DNA"/>
</dbReference>
<dbReference type="AlphaFoldDB" id="A0A2J8B4C3"/>
<reference evidence="2" key="1">
    <citation type="submission" date="2017-04" db="EMBL/GenBank/DDBJ databases">
        <authorList>
            <person name="Bumgarner R.E."/>
            <person name="Fredricks D.N."/>
            <person name="Srinivasan S."/>
        </authorList>
    </citation>
    <scope>NUCLEOTIDE SEQUENCE [LARGE SCALE GENOMIC DNA]</scope>
    <source>
        <strain evidence="2">KA00405</strain>
    </source>
</reference>